<dbReference type="Gramene" id="ERN14725">
    <property type="protein sequence ID" value="ERN14725"/>
    <property type="gene ID" value="AMTR_s00038p00230180"/>
</dbReference>
<dbReference type="Gene3D" id="3.40.50.2000">
    <property type="entry name" value="Glycogen Phosphorylase B"/>
    <property type="match status" value="2"/>
</dbReference>
<evidence type="ECO:0000256" key="2">
    <source>
        <dbReference type="ARBA" id="ARBA00022679"/>
    </source>
</evidence>
<keyword evidence="2" id="KW-0808">Transferase</keyword>
<dbReference type="AlphaFoldDB" id="U5CXN5"/>
<protein>
    <submittedName>
        <fullName evidence="3">Uncharacterized protein</fullName>
    </submittedName>
</protein>
<dbReference type="GO" id="GO:0008194">
    <property type="term" value="F:UDP-glycosyltransferase activity"/>
    <property type="evidence" value="ECO:0007669"/>
    <property type="project" value="InterPro"/>
</dbReference>
<proteinExistence type="inferred from homology"/>
<evidence type="ECO:0000313" key="4">
    <source>
        <dbReference type="Proteomes" id="UP000017836"/>
    </source>
</evidence>
<dbReference type="PANTHER" id="PTHR11926:SF774">
    <property type="entry name" value="UDP-GLYCOSYLTRANSFERASE 85A1-RELATED"/>
    <property type="match status" value="1"/>
</dbReference>
<accession>U5CXN5</accession>
<gene>
    <name evidence="3" type="ORF">AMTR_s00038p00230180</name>
</gene>
<comment type="similarity">
    <text evidence="1">Belongs to the UDP-glycosyltransferase family.</text>
</comment>
<dbReference type="Proteomes" id="UP000017836">
    <property type="component" value="Unassembled WGS sequence"/>
</dbReference>
<dbReference type="Pfam" id="PF00201">
    <property type="entry name" value="UDPGT"/>
    <property type="match status" value="1"/>
</dbReference>
<dbReference type="PANTHER" id="PTHR11926">
    <property type="entry name" value="GLUCOSYL/GLUCURONOSYL TRANSFERASES"/>
    <property type="match status" value="1"/>
</dbReference>
<dbReference type="OMA" id="YENLITM"/>
<dbReference type="InterPro" id="IPR002213">
    <property type="entry name" value="UDP_glucos_trans"/>
</dbReference>
<dbReference type="HOGENOM" id="CLU_001724_11_1_1"/>
<evidence type="ECO:0000313" key="3">
    <source>
        <dbReference type="EMBL" id="ERN14725.1"/>
    </source>
</evidence>
<name>U5CXN5_AMBTC</name>
<reference evidence="4" key="1">
    <citation type="journal article" date="2013" name="Science">
        <title>The Amborella genome and the evolution of flowering plants.</title>
        <authorList>
            <consortium name="Amborella Genome Project"/>
        </authorList>
    </citation>
    <scope>NUCLEOTIDE SEQUENCE [LARGE SCALE GENOMIC DNA]</scope>
</reference>
<keyword evidence="4" id="KW-1185">Reference proteome</keyword>
<dbReference type="EMBL" id="KI392532">
    <property type="protein sequence ID" value="ERN14725.1"/>
    <property type="molecule type" value="Genomic_DNA"/>
</dbReference>
<sequence>MLEAICNGAPIMSWPYVGEQQTNCRYACIEWGFGMETGNNVKRDEVEAEVKELIEGTKGKEMRTKIMKWKQIAENAIKPGGSSYKNLDTLVKEVLLKNYKND</sequence>
<dbReference type="SUPFAM" id="SSF53756">
    <property type="entry name" value="UDP-Glycosyltransferase/glycogen phosphorylase"/>
    <property type="match status" value="1"/>
</dbReference>
<dbReference type="eggNOG" id="KOG1192">
    <property type="taxonomic scope" value="Eukaryota"/>
</dbReference>
<evidence type="ECO:0000256" key="1">
    <source>
        <dbReference type="ARBA" id="ARBA00009995"/>
    </source>
</evidence>
<organism evidence="3 4">
    <name type="scientific">Amborella trichopoda</name>
    <dbReference type="NCBI Taxonomy" id="13333"/>
    <lineage>
        <taxon>Eukaryota</taxon>
        <taxon>Viridiplantae</taxon>
        <taxon>Streptophyta</taxon>
        <taxon>Embryophyta</taxon>
        <taxon>Tracheophyta</taxon>
        <taxon>Spermatophyta</taxon>
        <taxon>Magnoliopsida</taxon>
        <taxon>Amborellales</taxon>
        <taxon>Amborellaceae</taxon>
        <taxon>Amborella</taxon>
    </lineage>
</organism>